<reference evidence="3" key="2">
    <citation type="submission" date="2023-05" db="EMBL/GenBank/DDBJ databases">
        <authorList>
            <consortium name="Lawrence Berkeley National Laboratory"/>
            <person name="Steindorff A."/>
            <person name="Hensen N."/>
            <person name="Bonometti L."/>
            <person name="Westerberg I."/>
            <person name="Brannstrom I.O."/>
            <person name="Guillou S."/>
            <person name="Cros-Aarteil S."/>
            <person name="Calhoun S."/>
            <person name="Haridas S."/>
            <person name="Kuo A."/>
            <person name="Mondo S."/>
            <person name="Pangilinan J."/>
            <person name="Riley R."/>
            <person name="Labutti K."/>
            <person name="Andreopoulos B."/>
            <person name="Lipzen A."/>
            <person name="Chen C."/>
            <person name="Yanf M."/>
            <person name="Daum C."/>
            <person name="Ng V."/>
            <person name="Clum A."/>
            <person name="Ohm R."/>
            <person name="Martin F."/>
            <person name="Silar P."/>
            <person name="Natvig D."/>
            <person name="Lalanne C."/>
            <person name="Gautier V."/>
            <person name="Ament-Velasquez S.L."/>
            <person name="Kruys A."/>
            <person name="Hutchinson M.I."/>
            <person name="Powell A.J."/>
            <person name="Barry K."/>
            <person name="Miller A.N."/>
            <person name="Grigoriev I.V."/>
            <person name="Debuchy R."/>
            <person name="Gladieux P."/>
            <person name="Thoren M.H."/>
            <person name="Johannesson H."/>
        </authorList>
    </citation>
    <scope>NUCLEOTIDE SEQUENCE</scope>
    <source>
        <strain evidence="3">PSN293</strain>
    </source>
</reference>
<evidence type="ECO:0000313" key="4">
    <source>
        <dbReference type="Proteomes" id="UP001301769"/>
    </source>
</evidence>
<gene>
    <name evidence="3" type="ORF">QBC37DRAFT_301603</name>
</gene>
<dbReference type="InterPro" id="IPR000953">
    <property type="entry name" value="Chromo/chromo_shadow_dom"/>
</dbReference>
<feature type="domain" description="Chromo" evidence="2">
    <location>
        <begin position="27"/>
        <end position="74"/>
    </location>
</feature>
<organism evidence="3 4">
    <name type="scientific">Rhypophila decipiens</name>
    <dbReference type="NCBI Taxonomy" id="261697"/>
    <lineage>
        <taxon>Eukaryota</taxon>
        <taxon>Fungi</taxon>
        <taxon>Dikarya</taxon>
        <taxon>Ascomycota</taxon>
        <taxon>Pezizomycotina</taxon>
        <taxon>Sordariomycetes</taxon>
        <taxon>Sordariomycetidae</taxon>
        <taxon>Sordariales</taxon>
        <taxon>Naviculisporaceae</taxon>
        <taxon>Rhypophila</taxon>
    </lineage>
</organism>
<keyword evidence="4" id="KW-1185">Reference proteome</keyword>
<dbReference type="SUPFAM" id="SSF54160">
    <property type="entry name" value="Chromo domain-like"/>
    <property type="match status" value="1"/>
</dbReference>
<dbReference type="InterPro" id="IPR016197">
    <property type="entry name" value="Chromo-like_dom_sf"/>
</dbReference>
<sequence length="74" mass="8864">VFDNTYSLRVWQECRQRPFITEGKYGYEVEQISGHYETPTGSVYYGVKWTVYECPTWELEDDLYNSQLTTESYL</sequence>
<evidence type="ECO:0000256" key="1">
    <source>
        <dbReference type="ARBA" id="ARBA00011353"/>
    </source>
</evidence>
<dbReference type="GO" id="GO:0006338">
    <property type="term" value="P:chromatin remodeling"/>
    <property type="evidence" value="ECO:0007669"/>
    <property type="project" value="UniProtKB-ARBA"/>
</dbReference>
<comment type="subunit">
    <text evidence="1">Component of the NuA4 histone acetyltransferase complex.</text>
</comment>
<dbReference type="Gene3D" id="2.40.50.40">
    <property type="match status" value="1"/>
</dbReference>
<comment type="caution">
    <text evidence="3">The sequence shown here is derived from an EMBL/GenBank/DDBJ whole genome shotgun (WGS) entry which is preliminary data.</text>
</comment>
<dbReference type="EMBL" id="MU858542">
    <property type="protein sequence ID" value="KAK4206037.1"/>
    <property type="molecule type" value="Genomic_DNA"/>
</dbReference>
<feature type="non-terminal residue" evidence="3">
    <location>
        <position position="1"/>
    </location>
</feature>
<evidence type="ECO:0000313" key="3">
    <source>
        <dbReference type="EMBL" id="KAK4206037.1"/>
    </source>
</evidence>
<accession>A0AAN6XYL7</accession>
<reference evidence="3" key="1">
    <citation type="journal article" date="2023" name="Mol. Phylogenet. Evol.">
        <title>Genome-scale phylogeny and comparative genomics of the fungal order Sordariales.</title>
        <authorList>
            <person name="Hensen N."/>
            <person name="Bonometti L."/>
            <person name="Westerberg I."/>
            <person name="Brannstrom I.O."/>
            <person name="Guillou S."/>
            <person name="Cros-Aarteil S."/>
            <person name="Calhoun S."/>
            <person name="Haridas S."/>
            <person name="Kuo A."/>
            <person name="Mondo S."/>
            <person name="Pangilinan J."/>
            <person name="Riley R."/>
            <person name="LaButti K."/>
            <person name="Andreopoulos B."/>
            <person name="Lipzen A."/>
            <person name="Chen C."/>
            <person name="Yan M."/>
            <person name="Daum C."/>
            <person name="Ng V."/>
            <person name="Clum A."/>
            <person name="Steindorff A."/>
            <person name="Ohm R.A."/>
            <person name="Martin F."/>
            <person name="Silar P."/>
            <person name="Natvig D.O."/>
            <person name="Lalanne C."/>
            <person name="Gautier V."/>
            <person name="Ament-Velasquez S.L."/>
            <person name="Kruys A."/>
            <person name="Hutchinson M.I."/>
            <person name="Powell A.J."/>
            <person name="Barry K."/>
            <person name="Miller A.N."/>
            <person name="Grigoriev I.V."/>
            <person name="Debuchy R."/>
            <person name="Gladieux P."/>
            <person name="Hiltunen Thoren M."/>
            <person name="Johannesson H."/>
        </authorList>
    </citation>
    <scope>NUCLEOTIDE SEQUENCE</scope>
    <source>
        <strain evidence="3">PSN293</strain>
    </source>
</reference>
<dbReference type="Proteomes" id="UP001301769">
    <property type="component" value="Unassembled WGS sequence"/>
</dbReference>
<protein>
    <recommendedName>
        <fullName evidence="2">Chromo domain-containing protein</fullName>
    </recommendedName>
</protein>
<dbReference type="PROSITE" id="PS50013">
    <property type="entry name" value="CHROMO_2"/>
    <property type="match status" value="1"/>
</dbReference>
<dbReference type="AlphaFoldDB" id="A0AAN6XYL7"/>
<proteinExistence type="predicted"/>
<name>A0AAN6XYL7_9PEZI</name>
<evidence type="ECO:0000259" key="2">
    <source>
        <dbReference type="PROSITE" id="PS50013"/>
    </source>
</evidence>